<dbReference type="Pfam" id="PF07969">
    <property type="entry name" value="Amidohydro_3"/>
    <property type="match status" value="1"/>
</dbReference>
<dbReference type="InterPro" id="IPR032466">
    <property type="entry name" value="Metal_Hydrolase"/>
</dbReference>
<sequence length="356" mass="39673">PYREDLDKAAPDNPVVVVRGGHEYVLNSAALKHWKITDNTPDPDGGLIGRDEAGHLNGELVDRAKNLVRLPGSVRLDYEAEIQMLADEHRLLNKVGLTSIRYASGSPDQYRMLLDMKQRGILTIRTSILFRLGGSIDPTRLDETFNEWGIRSDEGDEWVRVAGIKLGVDGGFEGGWMREPYQAPWGGEEGFRGLQTVSKERYVMLVRALNERGWRVATHAVGDAAIDLVLEAYETAHRDSPIVGKRWVIEHAFVSQSDQLPRMKALELQLSVQGHLYVAAPSLRKYWGMERADGVTPIRTYVDSGLDVSLGTDSPVVPYPAMWALYHFITRNTISAGVAGSEQRIGREEALRLSSL</sequence>
<proteinExistence type="predicted"/>
<dbReference type="AlphaFoldDB" id="A0A382IQV9"/>
<dbReference type="PANTHER" id="PTHR22642:SF2">
    <property type="entry name" value="PROTEIN LONG AFTER FAR-RED 3"/>
    <property type="match status" value="1"/>
</dbReference>
<feature type="domain" description="Amidohydrolase 3" evidence="1">
    <location>
        <begin position="2"/>
        <end position="353"/>
    </location>
</feature>
<dbReference type="Gene3D" id="3.20.20.140">
    <property type="entry name" value="Metal-dependent hydrolases"/>
    <property type="match status" value="1"/>
</dbReference>
<feature type="non-terminal residue" evidence="2">
    <location>
        <position position="1"/>
    </location>
</feature>
<name>A0A382IQV9_9ZZZZ</name>
<dbReference type="PANTHER" id="PTHR22642">
    <property type="entry name" value="IMIDAZOLONEPROPIONASE"/>
    <property type="match status" value="1"/>
</dbReference>
<dbReference type="SUPFAM" id="SSF51556">
    <property type="entry name" value="Metallo-dependent hydrolases"/>
    <property type="match status" value="1"/>
</dbReference>
<evidence type="ECO:0000259" key="1">
    <source>
        <dbReference type="Pfam" id="PF07969"/>
    </source>
</evidence>
<organism evidence="2">
    <name type="scientific">marine metagenome</name>
    <dbReference type="NCBI Taxonomy" id="408172"/>
    <lineage>
        <taxon>unclassified sequences</taxon>
        <taxon>metagenomes</taxon>
        <taxon>ecological metagenomes</taxon>
    </lineage>
</organism>
<accession>A0A382IQV9</accession>
<feature type="non-terminal residue" evidence="2">
    <location>
        <position position="356"/>
    </location>
</feature>
<gene>
    <name evidence="2" type="ORF">METZ01_LOCUS254599</name>
</gene>
<dbReference type="Gene3D" id="3.10.310.70">
    <property type="match status" value="1"/>
</dbReference>
<dbReference type="InterPro" id="IPR013108">
    <property type="entry name" value="Amidohydro_3"/>
</dbReference>
<dbReference type="EMBL" id="UINC01068834">
    <property type="protein sequence ID" value="SVC01745.1"/>
    <property type="molecule type" value="Genomic_DNA"/>
</dbReference>
<reference evidence="2" key="1">
    <citation type="submission" date="2018-05" db="EMBL/GenBank/DDBJ databases">
        <authorList>
            <person name="Lanie J.A."/>
            <person name="Ng W.-L."/>
            <person name="Kazmierczak K.M."/>
            <person name="Andrzejewski T.M."/>
            <person name="Davidsen T.M."/>
            <person name="Wayne K.J."/>
            <person name="Tettelin H."/>
            <person name="Glass J.I."/>
            <person name="Rusch D."/>
            <person name="Podicherti R."/>
            <person name="Tsui H.-C.T."/>
            <person name="Winkler M.E."/>
        </authorList>
    </citation>
    <scope>NUCLEOTIDE SEQUENCE</scope>
</reference>
<protein>
    <recommendedName>
        <fullName evidence="1">Amidohydrolase 3 domain-containing protein</fullName>
    </recommendedName>
</protein>
<evidence type="ECO:0000313" key="2">
    <source>
        <dbReference type="EMBL" id="SVC01745.1"/>
    </source>
</evidence>